<dbReference type="InterPro" id="IPR038377">
    <property type="entry name" value="Na/Glc_symporter_sf"/>
</dbReference>
<dbReference type="InterPro" id="IPR001734">
    <property type="entry name" value="Na/solute_symporter"/>
</dbReference>
<dbReference type="GO" id="GO:0005886">
    <property type="term" value="C:plasma membrane"/>
    <property type="evidence" value="ECO:0007669"/>
    <property type="project" value="UniProtKB-SubCell"/>
</dbReference>
<evidence type="ECO:0000256" key="11">
    <source>
        <dbReference type="ARBA" id="ARBA00023201"/>
    </source>
</evidence>
<comment type="subcellular location">
    <subcellularLocation>
        <location evidence="1">Cell membrane</location>
        <topology evidence="1">Multi-pass membrane protein</topology>
    </subcellularLocation>
</comment>
<feature type="transmembrane region" description="Helical" evidence="14">
    <location>
        <begin position="360"/>
        <end position="378"/>
    </location>
</feature>
<feature type="transmembrane region" description="Helical" evidence="14">
    <location>
        <begin position="446"/>
        <end position="465"/>
    </location>
</feature>
<dbReference type="CDD" id="cd11477">
    <property type="entry name" value="SLC5sbd_u1"/>
    <property type="match status" value="1"/>
</dbReference>
<feature type="transmembrane region" description="Helical" evidence="14">
    <location>
        <begin position="178"/>
        <end position="196"/>
    </location>
</feature>
<feature type="transmembrane region" description="Helical" evidence="14">
    <location>
        <begin position="256"/>
        <end position="276"/>
    </location>
</feature>
<evidence type="ECO:0000256" key="10">
    <source>
        <dbReference type="ARBA" id="ARBA00023180"/>
    </source>
</evidence>
<keyword evidence="11" id="KW-0739">Sodium transport</keyword>
<feature type="transmembrane region" description="Helical" evidence="14">
    <location>
        <begin position="150"/>
        <end position="171"/>
    </location>
</feature>
<evidence type="ECO:0000256" key="3">
    <source>
        <dbReference type="ARBA" id="ARBA00022448"/>
    </source>
</evidence>
<evidence type="ECO:0000256" key="9">
    <source>
        <dbReference type="ARBA" id="ARBA00023136"/>
    </source>
</evidence>
<comment type="similarity">
    <text evidence="2 13">Belongs to the sodium:solute symporter (SSF) (TC 2.A.21) family.</text>
</comment>
<dbReference type="PANTHER" id="PTHR42985:SF40">
    <property type="entry name" value="LD47995P-RELATED"/>
    <property type="match status" value="1"/>
</dbReference>
<accession>A0A1M7QIJ6</accession>
<keyword evidence="16" id="KW-1185">Reference proteome</keyword>
<reference evidence="15 16" key="1">
    <citation type="submission" date="2016-11" db="EMBL/GenBank/DDBJ databases">
        <authorList>
            <person name="Jaros S."/>
            <person name="Januszkiewicz K."/>
            <person name="Wedrychowicz H."/>
        </authorList>
    </citation>
    <scope>NUCLEOTIDE SEQUENCE [LARGE SCALE GENOMIC DNA]</scope>
    <source>
        <strain evidence="15 16">CGMCC 1.6102</strain>
    </source>
</reference>
<sequence length="567" mass="61721">MQLLDFLTIIIFSLIILVAGLSFGKQGGDMKSFFSAGGAVPWSISGLSLFMSFFSAGTFVVWGSIAYEWGLVAITIQMAMCISGFLIGAYLAGRWKQTGALTVASYLTQRFGKTTQQYYTFIFLLLSLGYTGAFLYPVAKILNVVTGFDIYYSILLLGAMIMIYTAVGGLWAVVITDVLQFVILTAAVLIVLPLSLDKVGGLHQFIQDAPDTFFHVFNGEYTPWFILAFIGYNTIFIGGNWAYVQRYTSVKDTLSAKKVGFLFGILYLISPLIWMLPPMIYRVVNPELVGLETEGAYLRMCMDVLPVGMLGLMLGGMIFATASSVNTSLNLAAAVLTNDIYQAIFPDSGQVVLMRVARTATLLFGLGTIGVAFMVPLAGGIVEVVLSIGAVTGGALYGPAIWGLFSRRQTGRSILVVTGISLLVNLYFKFLSPLLFSISLDRATEMLLGVFLPLALLGAYEIYALKRNRESNQYQSYVNRKKPTAKELAATLTSGEKQNNFGIKVLGWAFVAIGALLFVLGIGASAGDRYMFAMGACILMMGGTMIYLSRRRSAGYTINKTEQNIHD</sequence>
<keyword evidence="3" id="KW-0813">Transport</keyword>
<keyword evidence="10" id="KW-0325">Glycoprotein</keyword>
<dbReference type="OrthoDB" id="9761931at2"/>
<keyword evidence="5 14" id="KW-0812">Transmembrane</keyword>
<keyword evidence="7" id="KW-0915">Sodium</keyword>
<protein>
    <submittedName>
        <fullName evidence="15">Transporter, SSS family</fullName>
    </submittedName>
</protein>
<evidence type="ECO:0000256" key="14">
    <source>
        <dbReference type="SAM" id="Phobius"/>
    </source>
</evidence>
<feature type="transmembrane region" description="Helical" evidence="14">
    <location>
        <begin position="6"/>
        <end position="23"/>
    </location>
</feature>
<feature type="transmembrane region" description="Helical" evidence="14">
    <location>
        <begin position="505"/>
        <end position="524"/>
    </location>
</feature>
<feature type="transmembrane region" description="Helical" evidence="14">
    <location>
        <begin position="71"/>
        <end position="92"/>
    </location>
</feature>
<gene>
    <name evidence="15" type="ORF">SAMN04488057_11861</name>
</gene>
<feature type="transmembrane region" description="Helical" evidence="14">
    <location>
        <begin position="44"/>
        <end position="65"/>
    </location>
</feature>
<dbReference type="InterPro" id="IPR018212">
    <property type="entry name" value="Na/solute_symporter_CS"/>
</dbReference>
<dbReference type="RefSeq" id="WP_073097491.1">
    <property type="nucleotide sequence ID" value="NZ_FRCY01000018.1"/>
</dbReference>
<evidence type="ECO:0000256" key="8">
    <source>
        <dbReference type="ARBA" id="ARBA00023065"/>
    </source>
</evidence>
<dbReference type="EMBL" id="FRCY01000018">
    <property type="protein sequence ID" value="SHN30629.1"/>
    <property type="molecule type" value="Genomic_DNA"/>
</dbReference>
<dbReference type="GO" id="GO:0098660">
    <property type="term" value="P:inorganic ion transmembrane transport"/>
    <property type="evidence" value="ECO:0007669"/>
    <property type="project" value="UniProtKB-ARBA"/>
</dbReference>
<dbReference type="GO" id="GO:0015075">
    <property type="term" value="F:monoatomic ion transmembrane transporter activity"/>
    <property type="evidence" value="ECO:0007669"/>
    <property type="project" value="UniProtKB-ARBA"/>
</dbReference>
<evidence type="ECO:0000256" key="7">
    <source>
        <dbReference type="ARBA" id="ARBA00023053"/>
    </source>
</evidence>
<dbReference type="GO" id="GO:0006814">
    <property type="term" value="P:sodium ion transport"/>
    <property type="evidence" value="ECO:0007669"/>
    <property type="project" value="UniProtKB-KW"/>
</dbReference>
<dbReference type="PROSITE" id="PS50283">
    <property type="entry name" value="NA_SOLUT_SYMP_3"/>
    <property type="match status" value="1"/>
</dbReference>
<keyword evidence="9 14" id="KW-0472">Membrane</keyword>
<dbReference type="AlphaFoldDB" id="A0A1M7QIJ6"/>
<dbReference type="InterPro" id="IPR051163">
    <property type="entry name" value="Sodium:Solute_Symporter_SSF"/>
</dbReference>
<organism evidence="15 16">
    <name type="scientific">Cyclobacterium lianum</name>
    <dbReference type="NCBI Taxonomy" id="388280"/>
    <lineage>
        <taxon>Bacteria</taxon>
        <taxon>Pseudomonadati</taxon>
        <taxon>Bacteroidota</taxon>
        <taxon>Cytophagia</taxon>
        <taxon>Cytophagales</taxon>
        <taxon>Cyclobacteriaceae</taxon>
        <taxon>Cyclobacterium</taxon>
    </lineage>
</organism>
<name>A0A1M7QIJ6_9BACT</name>
<keyword evidence="6 14" id="KW-1133">Transmembrane helix</keyword>
<feature type="transmembrane region" description="Helical" evidence="14">
    <location>
        <begin position="414"/>
        <end position="440"/>
    </location>
</feature>
<evidence type="ECO:0000256" key="6">
    <source>
        <dbReference type="ARBA" id="ARBA00022989"/>
    </source>
</evidence>
<keyword evidence="8" id="KW-0406">Ion transport</keyword>
<evidence type="ECO:0000313" key="16">
    <source>
        <dbReference type="Proteomes" id="UP000184513"/>
    </source>
</evidence>
<dbReference type="PANTHER" id="PTHR42985">
    <property type="entry name" value="SODIUM-COUPLED MONOCARBOXYLATE TRANSPORTER"/>
    <property type="match status" value="1"/>
</dbReference>
<evidence type="ECO:0000256" key="5">
    <source>
        <dbReference type="ARBA" id="ARBA00022692"/>
    </source>
</evidence>
<dbReference type="STRING" id="388280.SAMN04488057_11861"/>
<feature type="transmembrane region" description="Helical" evidence="14">
    <location>
        <begin position="224"/>
        <end position="244"/>
    </location>
</feature>
<proteinExistence type="inferred from homology"/>
<evidence type="ECO:0000256" key="2">
    <source>
        <dbReference type="ARBA" id="ARBA00006434"/>
    </source>
</evidence>
<dbReference type="Gene3D" id="1.20.1730.10">
    <property type="entry name" value="Sodium/glucose cotransporter"/>
    <property type="match status" value="1"/>
</dbReference>
<evidence type="ECO:0000256" key="12">
    <source>
        <dbReference type="ARBA" id="ARBA00036099"/>
    </source>
</evidence>
<dbReference type="GO" id="GO:0015293">
    <property type="term" value="F:symporter activity"/>
    <property type="evidence" value="ECO:0007669"/>
    <property type="project" value="TreeGrafter"/>
</dbReference>
<feature type="transmembrane region" description="Helical" evidence="14">
    <location>
        <begin position="296"/>
        <end position="320"/>
    </location>
</feature>
<keyword evidence="4" id="KW-1003">Cell membrane</keyword>
<evidence type="ECO:0000256" key="4">
    <source>
        <dbReference type="ARBA" id="ARBA00022475"/>
    </source>
</evidence>
<dbReference type="Proteomes" id="UP000184513">
    <property type="component" value="Unassembled WGS sequence"/>
</dbReference>
<feature type="transmembrane region" description="Helical" evidence="14">
    <location>
        <begin position="118"/>
        <end position="138"/>
    </location>
</feature>
<feature type="transmembrane region" description="Helical" evidence="14">
    <location>
        <begin position="384"/>
        <end position="405"/>
    </location>
</feature>
<evidence type="ECO:0000256" key="13">
    <source>
        <dbReference type="RuleBase" id="RU362091"/>
    </source>
</evidence>
<evidence type="ECO:0000256" key="1">
    <source>
        <dbReference type="ARBA" id="ARBA00004651"/>
    </source>
</evidence>
<evidence type="ECO:0000313" key="15">
    <source>
        <dbReference type="EMBL" id="SHN30629.1"/>
    </source>
</evidence>
<comment type="catalytic activity">
    <reaction evidence="12">
        <text>iodide(out) + 2 Na(+)(out) = iodide(in) + 2 Na(+)(in)</text>
        <dbReference type="Rhea" id="RHEA:71207"/>
        <dbReference type="ChEBI" id="CHEBI:16382"/>
        <dbReference type="ChEBI" id="CHEBI:29101"/>
    </reaction>
</comment>
<feature type="transmembrane region" description="Helical" evidence="14">
    <location>
        <begin position="530"/>
        <end position="548"/>
    </location>
</feature>
<dbReference type="PROSITE" id="PS00456">
    <property type="entry name" value="NA_SOLUT_SYMP_1"/>
    <property type="match status" value="1"/>
</dbReference>
<dbReference type="Pfam" id="PF00474">
    <property type="entry name" value="SSF"/>
    <property type="match status" value="1"/>
</dbReference>